<keyword evidence="1" id="KW-0732">Signal</keyword>
<proteinExistence type="predicted"/>
<keyword evidence="3" id="KW-1185">Reference proteome</keyword>
<dbReference type="CDD" id="cd09076">
    <property type="entry name" value="L1-EN"/>
    <property type="match status" value="1"/>
</dbReference>
<reference evidence="2" key="3">
    <citation type="submission" date="2025-09" db="UniProtKB">
        <authorList>
            <consortium name="Ensembl"/>
        </authorList>
    </citation>
    <scope>IDENTIFICATION</scope>
</reference>
<feature type="signal peptide" evidence="1">
    <location>
        <begin position="1"/>
        <end position="23"/>
    </location>
</feature>
<feature type="chain" id="PRO_5034265357" description="Endonuclease/exonuclease/phosphatase domain-containing protein" evidence="1">
    <location>
        <begin position="24"/>
        <end position="169"/>
    </location>
</feature>
<evidence type="ECO:0000313" key="3">
    <source>
        <dbReference type="Proteomes" id="UP000694680"/>
    </source>
</evidence>
<dbReference type="SUPFAM" id="SSF56219">
    <property type="entry name" value="DNase I-like"/>
    <property type="match status" value="1"/>
</dbReference>
<dbReference type="Proteomes" id="UP000694680">
    <property type="component" value="Chromosome 20"/>
</dbReference>
<reference evidence="2" key="1">
    <citation type="submission" date="2020-06" db="EMBL/GenBank/DDBJ databases">
        <authorList>
            <consortium name="Wellcome Sanger Institute Data Sharing"/>
        </authorList>
    </citation>
    <scope>NUCLEOTIDE SEQUENCE [LARGE SCALE GENOMIC DNA]</scope>
</reference>
<evidence type="ECO:0000256" key="1">
    <source>
        <dbReference type="SAM" id="SignalP"/>
    </source>
</evidence>
<protein>
    <recommendedName>
        <fullName evidence="4">Endonuclease/exonuclease/phosphatase domain-containing protein</fullName>
    </recommendedName>
</protein>
<dbReference type="AlphaFoldDB" id="A0A8C5I1P5"/>
<organism evidence="2 3">
    <name type="scientific">Gouania willdenowi</name>
    <name type="common">Blunt-snouted clingfish</name>
    <name type="synonym">Lepadogaster willdenowi</name>
    <dbReference type="NCBI Taxonomy" id="441366"/>
    <lineage>
        <taxon>Eukaryota</taxon>
        <taxon>Metazoa</taxon>
        <taxon>Chordata</taxon>
        <taxon>Craniata</taxon>
        <taxon>Vertebrata</taxon>
        <taxon>Euteleostomi</taxon>
        <taxon>Actinopterygii</taxon>
        <taxon>Neopterygii</taxon>
        <taxon>Teleostei</taxon>
        <taxon>Neoteleostei</taxon>
        <taxon>Acanthomorphata</taxon>
        <taxon>Ovalentaria</taxon>
        <taxon>Blenniimorphae</taxon>
        <taxon>Blenniiformes</taxon>
        <taxon>Gobiesocoidei</taxon>
        <taxon>Gobiesocidae</taxon>
        <taxon>Gobiesocinae</taxon>
        <taxon>Gouania</taxon>
    </lineage>
</organism>
<accession>A0A8C5I1P5</accession>
<name>A0A8C5I1P5_GOUWI</name>
<evidence type="ECO:0008006" key="4">
    <source>
        <dbReference type="Google" id="ProtNLM"/>
    </source>
</evidence>
<reference evidence="2" key="2">
    <citation type="submission" date="2025-08" db="UniProtKB">
        <authorList>
            <consortium name="Ensembl"/>
        </authorList>
    </citation>
    <scope>IDENTIFICATION</scope>
</reference>
<evidence type="ECO:0000313" key="2">
    <source>
        <dbReference type="Ensembl" id="ENSGWIP00000052364.1"/>
    </source>
</evidence>
<dbReference type="Gene3D" id="3.60.10.10">
    <property type="entry name" value="Endonuclease/exonuclease/phosphatase"/>
    <property type="match status" value="1"/>
</dbReference>
<dbReference type="Ensembl" id="ENSGWIT00000056514.1">
    <property type="protein sequence ID" value="ENSGWIP00000052364.1"/>
    <property type="gene ID" value="ENSGWIG00000025273.1"/>
</dbReference>
<sequence>MISFRVCGFFSFVFLSFVSLFPADTMCEFELGSLNLNGAREAVKRASLFSLSQAKKLDVLFIQETHSTPELEADWKKEWGGQVHLSHGSSTSSGVGVLFSRGFLPVSSSSEEVIPGRLLKVSAVFEDVPMVFINVYAPTVGRQRVEFFSVLSDVLPLTSVMCGGTFIQG</sequence>
<dbReference type="InterPro" id="IPR036691">
    <property type="entry name" value="Endo/exonu/phosph_ase_sf"/>
</dbReference>